<protein>
    <submittedName>
        <fullName evidence="2">Uncharacterized protein</fullName>
    </submittedName>
</protein>
<feature type="region of interest" description="Disordered" evidence="1">
    <location>
        <begin position="1"/>
        <end position="28"/>
    </location>
</feature>
<feature type="compositionally biased region" description="Polar residues" evidence="1">
    <location>
        <begin position="1"/>
        <end position="10"/>
    </location>
</feature>
<dbReference type="AlphaFoldDB" id="A0A4S2MHV0"/>
<proteinExistence type="predicted"/>
<feature type="region of interest" description="Disordered" evidence="1">
    <location>
        <begin position="69"/>
        <end position="93"/>
    </location>
</feature>
<feature type="compositionally biased region" description="Basic residues" evidence="1">
    <location>
        <begin position="75"/>
        <end position="91"/>
    </location>
</feature>
<gene>
    <name evidence="2" type="ORF">EX30DRAFT_256195</name>
</gene>
<dbReference type="EMBL" id="ML220183">
    <property type="protein sequence ID" value="TGZ76343.1"/>
    <property type="molecule type" value="Genomic_DNA"/>
</dbReference>
<dbReference type="InParanoid" id="A0A4S2MHV0"/>
<evidence type="ECO:0000313" key="2">
    <source>
        <dbReference type="EMBL" id="TGZ76343.1"/>
    </source>
</evidence>
<name>A0A4S2MHV0_9PEZI</name>
<reference evidence="2 3" key="1">
    <citation type="submission" date="2019-04" db="EMBL/GenBank/DDBJ databases">
        <title>Comparative genomics and transcriptomics to analyze fruiting body development in filamentous ascomycetes.</title>
        <authorList>
            <consortium name="DOE Joint Genome Institute"/>
            <person name="Lutkenhaus R."/>
            <person name="Traeger S."/>
            <person name="Breuer J."/>
            <person name="Kuo A."/>
            <person name="Lipzen A."/>
            <person name="Pangilinan J."/>
            <person name="Dilworth D."/>
            <person name="Sandor L."/>
            <person name="Poggeler S."/>
            <person name="Barry K."/>
            <person name="Grigoriev I.V."/>
            <person name="Nowrousian M."/>
        </authorList>
    </citation>
    <scope>NUCLEOTIDE SEQUENCE [LARGE SCALE GENOMIC DNA]</scope>
    <source>
        <strain evidence="2 3">CBS 389.68</strain>
    </source>
</reference>
<accession>A0A4S2MHV0</accession>
<keyword evidence="3" id="KW-1185">Reference proteome</keyword>
<sequence length="126" mass="13925">MNQSTPSTMAVPTAAPPPHHQHRPTRSWALRGGALTAGGDKEEWKPLLVSAAVGGDVKTDYTHLTTTTATTDTTKKKKNNLRKPKKARKPSKLQLPKFRIGLFPDDFALEFCQEDVRMREACVRSG</sequence>
<evidence type="ECO:0000256" key="1">
    <source>
        <dbReference type="SAM" id="MobiDB-lite"/>
    </source>
</evidence>
<dbReference type="Proteomes" id="UP000298138">
    <property type="component" value="Unassembled WGS sequence"/>
</dbReference>
<evidence type="ECO:0000313" key="3">
    <source>
        <dbReference type="Proteomes" id="UP000298138"/>
    </source>
</evidence>
<organism evidence="2 3">
    <name type="scientific">Ascodesmis nigricans</name>
    <dbReference type="NCBI Taxonomy" id="341454"/>
    <lineage>
        <taxon>Eukaryota</taxon>
        <taxon>Fungi</taxon>
        <taxon>Dikarya</taxon>
        <taxon>Ascomycota</taxon>
        <taxon>Pezizomycotina</taxon>
        <taxon>Pezizomycetes</taxon>
        <taxon>Pezizales</taxon>
        <taxon>Ascodesmidaceae</taxon>
        <taxon>Ascodesmis</taxon>
    </lineage>
</organism>